<organism evidence="1 2">
    <name type="scientific">Entamoeba invadens IP1</name>
    <dbReference type="NCBI Taxonomy" id="370355"/>
    <lineage>
        <taxon>Eukaryota</taxon>
        <taxon>Amoebozoa</taxon>
        <taxon>Evosea</taxon>
        <taxon>Archamoebae</taxon>
        <taxon>Mastigamoebida</taxon>
        <taxon>Entamoebidae</taxon>
        <taxon>Entamoeba</taxon>
    </lineage>
</organism>
<dbReference type="VEuPathDB" id="AmoebaDB:EIN_327490"/>
<evidence type="ECO:0000313" key="1">
    <source>
        <dbReference type="EMBL" id="ELP86102.1"/>
    </source>
</evidence>
<accession>A0A0A1TXJ3</accession>
<dbReference type="OMA" id="NRETICT"/>
<sequence length="535" mass="61409">MFYFNAIKCLCLILFFSEFKNIYFQINVFSFVAKLFSIFLTNSGIKRKHATVHYSIIVFSCSFRSIRFVVGDMESFEVKGDESLRFKITHPCVQDSNYVKENLSNNKVNFCFLHNRFEFIHQSDQIISRCGQCLRLIGPSNRETICTVSGYFTMSSSSNTTDNFENVIAVPKNLYSLISTNIETDSSWFSQVTVNTGDCNFINSPTLLQMKNESDFAIQAFNFNKPLKKLQIGYEDVHVSEDHMFHFKKQPTGKVKVESYYGDIISGNFDDFDGTKLDLGDQFPKTNDENCPFMPNVHIYQNTSTREKNDFIKWGFYQTNPDFTVDDVEEKDDGIDFVSKGGRMTIALRYNSPIQMGKYYSELIIESEINGSFNLLMANMALNRKKENIYNFDIEKVDVLLKNITIEEEVDGVKTKKIRVFFSKGSRAFSNLLMITFFTSKGNKLSIKNAYIKPRLQKKELECPIDSLDCKTTECEIDSQETELFQKECQPYCGACKTGFQCSSQGKCVTQDNTNSRNQGSLMMILACVVLLFFV</sequence>
<dbReference type="OrthoDB" id="26093at2759"/>
<dbReference type="GeneID" id="14885055"/>
<proteinExistence type="predicted"/>
<protein>
    <submittedName>
        <fullName evidence="1">Uncharacterized protein</fullName>
    </submittedName>
</protein>
<dbReference type="RefSeq" id="XP_004185448.1">
    <property type="nucleotide sequence ID" value="XM_004185400.1"/>
</dbReference>
<dbReference type="Proteomes" id="UP000014680">
    <property type="component" value="Unassembled WGS sequence"/>
</dbReference>
<name>A0A0A1TXJ3_ENTIV</name>
<dbReference type="AlphaFoldDB" id="A0A0A1TXJ3"/>
<keyword evidence="2" id="KW-1185">Reference proteome</keyword>
<dbReference type="EMBL" id="KB207015">
    <property type="protein sequence ID" value="ELP86102.1"/>
    <property type="molecule type" value="Genomic_DNA"/>
</dbReference>
<gene>
    <name evidence="1" type="ORF">EIN_327490</name>
</gene>
<dbReference type="KEGG" id="eiv:EIN_327490"/>
<evidence type="ECO:0000313" key="2">
    <source>
        <dbReference type="Proteomes" id="UP000014680"/>
    </source>
</evidence>
<reference evidence="1 2" key="1">
    <citation type="submission" date="2012-10" db="EMBL/GenBank/DDBJ databases">
        <authorList>
            <person name="Zafar N."/>
            <person name="Inman J."/>
            <person name="Hall N."/>
            <person name="Lorenzi H."/>
            <person name="Caler E."/>
        </authorList>
    </citation>
    <scope>NUCLEOTIDE SEQUENCE [LARGE SCALE GENOMIC DNA]</scope>
    <source>
        <strain evidence="1 2">IP1</strain>
    </source>
</reference>